<dbReference type="EMBL" id="AP022605">
    <property type="protein sequence ID" value="BBZ06936.1"/>
    <property type="molecule type" value="Genomic_DNA"/>
</dbReference>
<organism evidence="1 2">
    <name type="scientific">Mycolicibacterium doricum</name>
    <dbReference type="NCBI Taxonomy" id="126673"/>
    <lineage>
        <taxon>Bacteria</taxon>
        <taxon>Bacillati</taxon>
        <taxon>Actinomycetota</taxon>
        <taxon>Actinomycetes</taxon>
        <taxon>Mycobacteriales</taxon>
        <taxon>Mycobacteriaceae</taxon>
        <taxon>Mycolicibacterium</taxon>
    </lineage>
</organism>
<gene>
    <name evidence="1" type="ORF">MDOR_11050</name>
</gene>
<sequence>MREKCYPKFGVGAVRMVRATGTPIAAVARDVVPWTSAALVVSGAPRVRR</sequence>
<evidence type="ECO:0000313" key="1">
    <source>
        <dbReference type="EMBL" id="BBZ06936.1"/>
    </source>
</evidence>
<protein>
    <submittedName>
        <fullName evidence="1">Uncharacterized protein</fullName>
    </submittedName>
</protein>
<name>A0A7I7VNS4_9MYCO</name>
<accession>A0A7I7VNS4</accession>
<reference evidence="1 2" key="1">
    <citation type="journal article" date="2019" name="Emerg. Microbes Infect.">
        <title>Comprehensive subspecies identification of 175 nontuberculous mycobacteria species based on 7547 genomic profiles.</title>
        <authorList>
            <person name="Matsumoto Y."/>
            <person name="Kinjo T."/>
            <person name="Motooka D."/>
            <person name="Nabeya D."/>
            <person name="Jung N."/>
            <person name="Uechi K."/>
            <person name="Horii T."/>
            <person name="Iida T."/>
            <person name="Fujita J."/>
            <person name="Nakamura S."/>
        </authorList>
    </citation>
    <scope>NUCLEOTIDE SEQUENCE [LARGE SCALE GENOMIC DNA]</scope>
    <source>
        <strain evidence="1 2">JCM 12405</strain>
    </source>
</reference>
<dbReference type="AlphaFoldDB" id="A0A7I7VNS4"/>
<dbReference type="KEGG" id="mdr:MDOR_11050"/>
<dbReference type="RefSeq" id="WP_163784100.1">
    <property type="nucleotide sequence ID" value="NZ_AP022605.1"/>
</dbReference>
<dbReference type="Proteomes" id="UP000467201">
    <property type="component" value="Chromosome"/>
</dbReference>
<proteinExistence type="predicted"/>
<evidence type="ECO:0000313" key="2">
    <source>
        <dbReference type="Proteomes" id="UP000467201"/>
    </source>
</evidence>